<protein>
    <submittedName>
        <fullName evidence="1">Uncharacterized protein</fullName>
    </submittedName>
</protein>
<dbReference type="Proteomes" id="UP000821845">
    <property type="component" value="Chromosome 4"/>
</dbReference>
<dbReference type="EMBL" id="CM023484">
    <property type="protein sequence ID" value="KAH6934488.1"/>
    <property type="molecule type" value="Genomic_DNA"/>
</dbReference>
<evidence type="ECO:0000313" key="1">
    <source>
        <dbReference type="EMBL" id="KAH6934488.1"/>
    </source>
</evidence>
<organism evidence="1 2">
    <name type="scientific">Hyalomma asiaticum</name>
    <name type="common">Tick</name>
    <dbReference type="NCBI Taxonomy" id="266040"/>
    <lineage>
        <taxon>Eukaryota</taxon>
        <taxon>Metazoa</taxon>
        <taxon>Ecdysozoa</taxon>
        <taxon>Arthropoda</taxon>
        <taxon>Chelicerata</taxon>
        <taxon>Arachnida</taxon>
        <taxon>Acari</taxon>
        <taxon>Parasitiformes</taxon>
        <taxon>Ixodida</taxon>
        <taxon>Ixodoidea</taxon>
        <taxon>Ixodidae</taxon>
        <taxon>Hyalomminae</taxon>
        <taxon>Hyalomma</taxon>
    </lineage>
</organism>
<gene>
    <name evidence="1" type="ORF">HPB50_024620</name>
</gene>
<proteinExistence type="predicted"/>
<sequence length="105" mass="11399">MRMADAAASPAGGHCDTGPCVVAGHHRTRDAFVLARCPGTREARLLCVRTSLPFELPSPAPPEPQTRAVGMAERRALDSRNRVHQRVLRSSMLSDGRKPDATKRS</sequence>
<name>A0ACB7SL47_HYAAI</name>
<comment type="caution">
    <text evidence="1">The sequence shown here is derived from an EMBL/GenBank/DDBJ whole genome shotgun (WGS) entry which is preliminary data.</text>
</comment>
<reference evidence="1" key="1">
    <citation type="submission" date="2020-05" db="EMBL/GenBank/DDBJ databases">
        <title>Large-scale comparative analyses of tick genomes elucidate their genetic diversity and vector capacities.</title>
        <authorList>
            <person name="Jia N."/>
            <person name="Wang J."/>
            <person name="Shi W."/>
            <person name="Du L."/>
            <person name="Sun Y."/>
            <person name="Zhan W."/>
            <person name="Jiang J."/>
            <person name="Wang Q."/>
            <person name="Zhang B."/>
            <person name="Ji P."/>
            <person name="Sakyi L.B."/>
            <person name="Cui X."/>
            <person name="Yuan T."/>
            <person name="Jiang B."/>
            <person name="Yang W."/>
            <person name="Lam T.T.-Y."/>
            <person name="Chang Q."/>
            <person name="Ding S."/>
            <person name="Wang X."/>
            <person name="Zhu J."/>
            <person name="Ruan X."/>
            <person name="Zhao L."/>
            <person name="Wei J."/>
            <person name="Que T."/>
            <person name="Du C."/>
            <person name="Cheng J."/>
            <person name="Dai P."/>
            <person name="Han X."/>
            <person name="Huang E."/>
            <person name="Gao Y."/>
            <person name="Liu J."/>
            <person name="Shao H."/>
            <person name="Ye R."/>
            <person name="Li L."/>
            <person name="Wei W."/>
            <person name="Wang X."/>
            <person name="Wang C."/>
            <person name="Yang T."/>
            <person name="Huo Q."/>
            <person name="Li W."/>
            <person name="Guo W."/>
            <person name="Chen H."/>
            <person name="Zhou L."/>
            <person name="Ni X."/>
            <person name="Tian J."/>
            <person name="Zhou Y."/>
            <person name="Sheng Y."/>
            <person name="Liu T."/>
            <person name="Pan Y."/>
            <person name="Xia L."/>
            <person name="Li J."/>
            <person name="Zhao F."/>
            <person name="Cao W."/>
        </authorList>
    </citation>
    <scope>NUCLEOTIDE SEQUENCE</scope>
    <source>
        <strain evidence="1">Hyas-2018</strain>
    </source>
</reference>
<evidence type="ECO:0000313" key="2">
    <source>
        <dbReference type="Proteomes" id="UP000821845"/>
    </source>
</evidence>
<accession>A0ACB7SL47</accession>
<keyword evidence="2" id="KW-1185">Reference proteome</keyword>